<name>A0A1D1UTB0_RAMVA</name>
<evidence type="ECO:0000256" key="1">
    <source>
        <dbReference type="SAM" id="SignalP"/>
    </source>
</evidence>
<feature type="chain" id="PRO_5008897595" description="ShKT domain-containing protein" evidence="1">
    <location>
        <begin position="26"/>
        <end position="148"/>
    </location>
</feature>
<accession>A0A1D1UTB0</accession>
<evidence type="ECO:0000313" key="2">
    <source>
        <dbReference type="EMBL" id="GAU91750.1"/>
    </source>
</evidence>
<organism evidence="2 3">
    <name type="scientific">Ramazzottius varieornatus</name>
    <name type="common">Water bear</name>
    <name type="synonym">Tardigrade</name>
    <dbReference type="NCBI Taxonomy" id="947166"/>
    <lineage>
        <taxon>Eukaryota</taxon>
        <taxon>Metazoa</taxon>
        <taxon>Ecdysozoa</taxon>
        <taxon>Tardigrada</taxon>
        <taxon>Eutardigrada</taxon>
        <taxon>Parachela</taxon>
        <taxon>Hypsibioidea</taxon>
        <taxon>Ramazzottiidae</taxon>
        <taxon>Ramazzottius</taxon>
    </lineage>
</organism>
<keyword evidence="1" id="KW-0732">Signal</keyword>
<evidence type="ECO:0008006" key="4">
    <source>
        <dbReference type="Google" id="ProtNLM"/>
    </source>
</evidence>
<proteinExistence type="predicted"/>
<reference evidence="2 3" key="1">
    <citation type="journal article" date="2016" name="Nat. Commun.">
        <title>Extremotolerant tardigrade genome and improved radiotolerance of human cultured cells by tardigrade-unique protein.</title>
        <authorList>
            <person name="Hashimoto T."/>
            <person name="Horikawa D.D."/>
            <person name="Saito Y."/>
            <person name="Kuwahara H."/>
            <person name="Kozuka-Hata H."/>
            <person name="Shin-I T."/>
            <person name="Minakuchi Y."/>
            <person name="Ohishi K."/>
            <person name="Motoyama A."/>
            <person name="Aizu T."/>
            <person name="Enomoto A."/>
            <person name="Kondo K."/>
            <person name="Tanaka S."/>
            <person name="Hara Y."/>
            <person name="Koshikawa S."/>
            <person name="Sagara H."/>
            <person name="Miura T."/>
            <person name="Yokobori S."/>
            <person name="Miyagawa K."/>
            <person name="Suzuki Y."/>
            <person name="Kubo T."/>
            <person name="Oyama M."/>
            <person name="Kohara Y."/>
            <person name="Fujiyama A."/>
            <person name="Arakawa K."/>
            <person name="Katayama T."/>
            <person name="Toyoda A."/>
            <person name="Kunieda T."/>
        </authorList>
    </citation>
    <scope>NUCLEOTIDE SEQUENCE [LARGE SCALE GENOMIC DNA]</scope>
    <source>
        <strain evidence="2 3">YOKOZUNA-1</strain>
    </source>
</reference>
<keyword evidence="3" id="KW-1185">Reference proteome</keyword>
<dbReference type="AlphaFoldDB" id="A0A1D1UTB0"/>
<evidence type="ECO:0000313" key="3">
    <source>
        <dbReference type="Proteomes" id="UP000186922"/>
    </source>
</evidence>
<dbReference type="Proteomes" id="UP000186922">
    <property type="component" value="Unassembled WGS sequence"/>
</dbReference>
<protein>
    <recommendedName>
        <fullName evidence="4">ShKT domain-containing protein</fullName>
    </recommendedName>
</protein>
<comment type="caution">
    <text evidence="2">The sequence shown here is derived from an EMBL/GenBank/DDBJ whole genome shotgun (WGS) entry which is preliminary data.</text>
</comment>
<feature type="signal peptide" evidence="1">
    <location>
        <begin position="1"/>
        <end position="25"/>
    </location>
</feature>
<gene>
    <name evidence="2" type="primary">RvY_03946-1</name>
    <name evidence="2" type="synonym">RvY_03946.1</name>
    <name evidence="2" type="ORF">RvY_03946</name>
</gene>
<dbReference type="EMBL" id="BDGG01000002">
    <property type="protein sequence ID" value="GAU91750.1"/>
    <property type="molecule type" value="Genomic_DNA"/>
</dbReference>
<sequence length="148" mass="16306">MVYSICRAFLAVAACMVFFAFSAFGQTNTTSQAATTVPIVMLNTTFAGSKSKSTAVPTIPKELIVSMPQAREDDSKASRPIDVDFSSAINDDLVALDQLSNEDPSDIPPPRQDDHISCRRFCRRFCRDSDDSLSCQDRCKPTCRLARL</sequence>